<evidence type="ECO:0000313" key="1">
    <source>
        <dbReference type="EnsemblMetazoa" id="PPAI000186-PA"/>
    </source>
</evidence>
<dbReference type="VEuPathDB" id="VectorBase:PPAPM1_000130"/>
<dbReference type="EnsemblMetazoa" id="PPAI000186-RA">
    <property type="protein sequence ID" value="PPAI000186-PA"/>
    <property type="gene ID" value="PPAI000186"/>
</dbReference>
<name>A0A1B0GM21_PHLPP</name>
<dbReference type="Proteomes" id="UP000092462">
    <property type="component" value="Unassembled WGS sequence"/>
</dbReference>
<protein>
    <submittedName>
        <fullName evidence="1">Uncharacterized protein</fullName>
    </submittedName>
</protein>
<dbReference type="AlphaFoldDB" id="A0A1B0GM21"/>
<dbReference type="VEuPathDB" id="VectorBase:PPAI000186"/>
<accession>A0A1B0GM21</accession>
<proteinExistence type="predicted"/>
<dbReference type="EMBL" id="AJVK01020219">
    <property type="status" value="NOT_ANNOTATED_CDS"/>
    <property type="molecule type" value="Genomic_DNA"/>
</dbReference>
<evidence type="ECO:0000313" key="2">
    <source>
        <dbReference type="Proteomes" id="UP000092462"/>
    </source>
</evidence>
<sequence>MESHKKGSSLEHNRFGQLEALILGNGHVSKKALSGNGEQIPEQIATNGAKESTNGISVETLLDCLLALYDECCN</sequence>
<reference evidence="1" key="1">
    <citation type="submission" date="2022-08" db="UniProtKB">
        <authorList>
            <consortium name="EnsemblMetazoa"/>
        </authorList>
    </citation>
    <scope>IDENTIFICATION</scope>
    <source>
        <strain evidence="1">Israel</strain>
    </source>
</reference>
<keyword evidence="2" id="KW-1185">Reference proteome</keyword>
<organism evidence="1 2">
    <name type="scientific">Phlebotomus papatasi</name>
    <name type="common">Sandfly</name>
    <dbReference type="NCBI Taxonomy" id="29031"/>
    <lineage>
        <taxon>Eukaryota</taxon>
        <taxon>Metazoa</taxon>
        <taxon>Ecdysozoa</taxon>
        <taxon>Arthropoda</taxon>
        <taxon>Hexapoda</taxon>
        <taxon>Insecta</taxon>
        <taxon>Pterygota</taxon>
        <taxon>Neoptera</taxon>
        <taxon>Endopterygota</taxon>
        <taxon>Diptera</taxon>
        <taxon>Nematocera</taxon>
        <taxon>Psychodoidea</taxon>
        <taxon>Psychodidae</taxon>
        <taxon>Phlebotomus</taxon>
        <taxon>Phlebotomus</taxon>
    </lineage>
</organism>